<evidence type="ECO:0000313" key="2">
    <source>
        <dbReference type="Proteomes" id="UP000000376"/>
    </source>
</evidence>
<proteinExistence type="predicted"/>
<dbReference type="KEGG" id="ahe:Arch_0695"/>
<accession>D7BNC9</accession>
<dbReference type="RefSeq" id="WP_013169926.1">
    <property type="nucleotide sequence ID" value="NC_014218.1"/>
</dbReference>
<keyword evidence="2" id="KW-1185">Reference proteome</keyword>
<dbReference type="EMBL" id="CP002045">
    <property type="protein sequence ID" value="ADH92428.1"/>
    <property type="molecule type" value="Genomic_DNA"/>
</dbReference>
<sequence>MSNTELDTGETPATPRKDAVTVIRSTPSPAWGMHAVWYHASAEEAATTELILDLISTMARIGATVITIPGTLDRISLTDIMAKAKKRQVRILPDISQLHDAHDAVSTWLEAGAWGVELGAHCVNSHVSHIGDLTIGQLQAFVSIAHEDAVLSLGINGRSPADFAELSNQVHDAYVHIVRSRPLSFPLSASNFGPQLIQLYRLFNSAGTLPAWDLSGKSIYAAAGYISPTAITLMTLALPGIIHIDRETTEIPSSIRHMLRLRNASSITNGNIGLDQSRADHGIVRIFVDDIEVRINFGTTPDLLPADSRILAISTAELQDHGSFLLPAGEVAWLRA</sequence>
<name>D7BNC9_ARCHD</name>
<gene>
    <name evidence="1" type="ordered locus">Arch_0695</name>
</gene>
<organism evidence="1 2">
    <name type="scientific">Arcanobacterium haemolyticum (strain ATCC 9345 / DSM 20595 / CCM 5947 / CCUG 17215 / LMG 16163 / NBRC 15585 / NCTC 8452 / 11018)</name>
    <dbReference type="NCBI Taxonomy" id="644284"/>
    <lineage>
        <taxon>Bacteria</taxon>
        <taxon>Bacillati</taxon>
        <taxon>Actinomycetota</taxon>
        <taxon>Actinomycetes</taxon>
        <taxon>Actinomycetales</taxon>
        <taxon>Actinomycetaceae</taxon>
        <taxon>Arcanobacterium</taxon>
    </lineage>
</organism>
<dbReference type="Proteomes" id="UP000000376">
    <property type="component" value="Chromosome"/>
</dbReference>
<dbReference type="HOGENOM" id="CLU_825495_0_0_11"/>
<reference evidence="1 2" key="1">
    <citation type="journal article" date="2010" name="Stand. Genomic Sci.">
        <title>Complete genome sequence of Arcanobacterium haemolyticum type strain (11018).</title>
        <authorList>
            <person name="Yasawong M."/>
            <person name="Teshima H."/>
            <person name="Lapidus A."/>
            <person name="Nolan M."/>
            <person name="Lucas S."/>
            <person name="Glavina Del Rio T."/>
            <person name="Tice H."/>
            <person name="Cheng J."/>
            <person name="Bruce D."/>
            <person name="Detter C."/>
            <person name="Tapia R."/>
            <person name="Han C."/>
            <person name="Goodwin L."/>
            <person name="Pitluck S."/>
            <person name="Liolios K."/>
            <person name="Ivanova N."/>
            <person name="Mavromatis K."/>
            <person name="Mikhailova N."/>
            <person name="Pati A."/>
            <person name="Chen A."/>
            <person name="Palaniappan K."/>
            <person name="Land M."/>
            <person name="Hauser L."/>
            <person name="Chang Y."/>
            <person name="Jeffries C."/>
            <person name="Rohde M."/>
            <person name="Sikorski J."/>
            <person name="Pukall R."/>
            <person name="Goker M."/>
            <person name="Woyke T."/>
            <person name="Bristow J."/>
            <person name="Eisen J."/>
            <person name="Markowitz V."/>
            <person name="Hugenholtz P."/>
            <person name="Kyrpides N."/>
            <person name="Klenk H."/>
        </authorList>
    </citation>
    <scope>NUCLEOTIDE SEQUENCE [LARGE SCALE GENOMIC DNA]</scope>
    <source>
        <strain evidence="2">ATCC 9345 / DSM 20595 / CCUG 17215 / LMG 16163 / NBRC 15585 / NCTC 8452 / 11018</strain>
    </source>
</reference>
<protein>
    <submittedName>
        <fullName evidence="1">Uncharacterized protein</fullName>
    </submittedName>
</protein>
<dbReference type="OrthoDB" id="3268637at2"/>
<dbReference type="AlphaFoldDB" id="D7BNC9"/>
<evidence type="ECO:0000313" key="1">
    <source>
        <dbReference type="EMBL" id="ADH92428.1"/>
    </source>
</evidence>